<proteinExistence type="predicted"/>
<keyword evidence="1" id="KW-0456">Lyase</keyword>
<reference evidence="2" key="1">
    <citation type="submission" date="2016-12" db="EMBL/GenBank/DDBJ databases">
        <title>Draft Genome Sequences od Carboxydothermus pertinax and islandicus, Hydrogenogenic Carboxydotrophic Bacteria.</title>
        <authorList>
            <person name="Fukuyama Y."/>
            <person name="Ohmae K."/>
            <person name="Yoneda Y."/>
            <person name="Yoshida T."/>
            <person name="Sako Y."/>
        </authorList>
    </citation>
    <scope>NUCLEOTIDE SEQUENCE [LARGE SCALE GENOMIC DNA]</scope>
    <source>
        <strain evidence="2">SET</strain>
    </source>
</reference>
<dbReference type="SUPFAM" id="SSF102114">
    <property type="entry name" value="Radical SAM enzymes"/>
    <property type="match status" value="1"/>
</dbReference>
<name>A0A1L8D2C0_9THEO</name>
<dbReference type="AlphaFoldDB" id="A0A1L8D2C0"/>
<dbReference type="InterPro" id="IPR023897">
    <property type="entry name" value="SPL_firmicutes"/>
</dbReference>
<dbReference type="STRING" id="661089.ciss_11740"/>
<dbReference type="GO" id="GO:0003913">
    <property type="term" value="F:DNA photolyase activity"/>
    <property type="evidence" value="ECO:0007669"/>
    <property type="project" value="InterPro"/>
</dbReference>
<dbReference type="Gene3D" id="3.40.50.12110">
    <property type="match status" value="1"/>
</dbReference>
<dbReference type="RefSeq" id="WP_075865401.1">
    <property type="nucleotide sequence ID" value="NZ_BDJL01000035.1"/>
</dbReference>
<gene>
    <name evidence="1" type="ORF">ciss_11740</name>
</gene>
<dbReference type="InterPro" id="IPR007197">
    <property type="entry name" value="rSAM"/>
</dbReference>
<dbReference type="GO" id="GO:0042601">
    <property type="term" value="C:endospore-forming forespore"/>
    <property type="evidence" value="ECO:0007669"/>
    <property type="project" value="TreeGrafter"/>
</dbReference>
<dbReference type="SFLD" id="SFLDG01079">
    <property type="entry name" value="spore_photoproduct_lyase_like"/>
    <property type="match status" value="1"/>
</dbReference>
<dbReference type="GO" id="GO:1904047">
    <property type="term" value="F:S-adenosyl-L-methionine binding"/>
    <property type="evidence" value="ECO:0007669"/>
    <property type="project" value="InterPro"/>
</dbReference>
<accession>A0A1L8D2C0</accession>
<dbReference type="Proteomes" id="UP000187338">
    <property type="component" value="Unassembled WGS sequence"/>
</dbReference>
<dbReference type="GO" id="GO:0051539">
    <property type="term" value="F:4 iron, 4 sulfur cluster binding"/>
    <property type="evidence" value="ECO:0007669"/>
    <property type="project" value="TreeGrafter"/>
</dbReference>
<protein>
    <submittedName>
        <fullName evidence="1">Spore photoproduct lyase</fullName>
    </submittedName>
</protein>
<evidence type="ECO:0000313" key="2">
    <source>
        <dbReference type="Proteomes" id="UP000187338"/>
    </source>
</evidence>
<dbReference type="InterPro" id="IPR058240">
    <property type="entry name" value="rSAM_sf"/>
</dbReference>
<dbReference type="SFLD" id="SFLDF00412">
    <property type="entry name" value="spore_photoproduct_lyase_2"/>
    <property type="match status" value="1"/>
</dbReference>
<dbReference type="EMBL" id="BDJL01000035">
    <property type="protein sequence ID" value="GAV25241.1"/>
    <property type="molecule type" value="Genomic_DNA"/>
</dbReference>
<sequence length="334" mass="38835">MFFPKKVLMEKEALNYPVGERVYKFSRQHNIPVEVLPKTVRFTSMEEKPLKKFLEAKETLAVVVKKKIQFLTCKPSADYQLPLITSCPGLCTYCYLFTNLGKTPYLRVYANTGEIFQKAKEIINKNARLTAFEGSATSDPVAVEPITGSLKEAISFFAQIELGRFRFTTKFTDIDSLIDLDHRFRTEIRFSINTPYIIKKYEFRTPCLEARLEASKKIKKAGYPLGFLIAPVFVYDGWERDYRKLLEQLAGAMDGLYFTLEIISHRFTARAKSNIEVLFPRHGLPLGEENRRYQFGQFGYGKYVYDKDNFNKLKEFFYQEVPKILPQVKILYIV</sequence>
<dbReference type="PANTHER" id="PTHR37822">
    <property type="entry name" value="SPORE PHOTOPRODUCT LYASE-RELATED"/>
    <property type="match status" value="1"/>
</dbReference>
<evidence type="ECO:0000313" key="1">
    <source>
        <dbReference type="EMBL" id="GAV25241.1"/>
    </source>
</evidence>
<dbReference type="NCBIfam" id="TIGR04070">
    <property type="entry name" value="photo_TT_lyase"/>
    <property type="match status" value="1"/>
</dbReference>
<dbReference type="Pfam" id="PF20903">
    <property type="entry name" value="SPL"/>
    <property type="match status" value="1"/>
</dbReference>
<organism evidence="1 2">
    <name type="scientific">Carboxydothermus islandicus</name>
    <dbReference type="NCBI Taxonomy" id="661089"/>
    <lineage>
        <taxon>Bacteria</taxon>
        <taxon>Bacillati</taxon>
        <taxon>Bacillota</taxon>
        <taxon>Clostridia</taxon>
        <taxon>Thermoanaerobacterales</taxon>
        <taxon>Thermoanaerobacteraceae</taxon>
        <taxon>Carboxydothermus</taxon>
    </lineage>
</organism>
<dbReference type="PANTHER" id="PTHR37822:SF2">
    <property type="entry name" value="SPORE PHOTOPRODUCT LYASE"/>
    <property type="match status" value="1"/>
</dbReference>
<dbReference type="InterPro" id="IPR034559">
    <property type="entry name" value="SPL_Clostridia"/>
</dbReference>
<dbReference type="InterPro" id="IPR049539">
    <property type="entry name" value="SPL"/>
</dbReference>
<dbReference type="SFLD" id="SFLDS00029">
    <property type="entry name" value="Radical_SAM"/>
    <property type="match status" value="1"/>
</dbReference>
<keyword evidence="2" id="KW-1185">Reference proteome</keyword>
<comment type="caution">
    <text evidence="1">The sequence shown here is derived from an EMBL/GenBank/DDBJ whole genome shotgun (WGS) entry which is preliminary data.</text>
</comment>
<dbReference type="OrthoDB" id="9787095at2"/>
<dbReference type="Gene3D" id="3.80.30.30">
    <property type="match status" value="1"/>
</dbReference>